<comment type="caution">
    <text evidence="4">The sequence shown here is derived from an EMBL/GenBank/DDBJ whole genome shotgun (WGS) entry which is preliminary data.</text>
</comment>
<dbReference type="Proteomes" id="UP000823913">
    <property type="component" value="Unassembled WGS sequence"/>
</dbReference>
<dbReference type="NCBIfam" id="TIGR00010">
    <property type="entry name" value="YchF/TatD family DNA exonuclease"/>
    <property type="match status" value="1"/>
</dbReference>
<dbReference type="InterPro" id="IPR001130">
    <property type="entry name" value="TatD-like"/>
</dbReference>
<dbReference type="SUPFAM" id="SSF51556">
    <property type="entry name" value="Metallo-dependent hydrolases"/>
    <property type="match status" value="1"/>
</dbReference>
<dbReference type="GO" id="GO:0004536">
    <property type="term" value="F:DNA nuclease activity"/>
    <property type="evidence" value="ECO:0007669"/>
    <property type="project" value="InterPro"/>
</dbReference>
<feature type="binding site" evidence="3">
    <location>
        <position position="6"/>
    </location>
    <ligand>
        <name>a divalent metal cation</name>
        <dbReference type="ChEBI" id="CHEBI:60240"/>
        <label>1</label>
    </ligand>
</feature>
<keyword evidence="1 3" id="KW-0479">Metal-binding</keyword>
<dbReference type="PANTHER" id="PTHR46124">
    <property type="entry name" value="D-AMINOACYL-TRNA DEACYLASE"/>
    <property type="match status" value="1"/>
</dbReference>
<accession>A0A9D1J999</accession>
<feature type="binding site" evidence="3">
    <location>
        <position position="153"/>
    </location>
    <ligand>
        <name>a divalent metal cation</name>
        <dbReference type="ChEBI" id="CHEBI:60240"/>
        <label>2</label>
    </ligand>
</feature>
<feature type="binding site" evidence="3">
    <location>
        <position position="8"/>
    </location>
    <ligand>
        <name>a divalent metal cation</name>
        <dbReference type="ChEBI" id="CHEBI:60240"/>
        <label>1</label>
    </ligand>
</feature>
<dbReference type="InterPro" id="IPR032466">
    <property type="entry name" value="Metal_Hydrolase"/>
</dbReference>
<feature type="binding site" evidence="3">
    <location>
        <position position="203"/>
    </location>
    <ligand>
        <name>a divalent metal cation</name>
        <dbReference type="ChEBI" id="CHEBI:60240"/>
        <label>1</label>
    </ligand>
</feature>
<dbReference type="GO" id="GO:0046872">
    <property type="term" value="F:metal ion binding"/>
    <property type="evidence" value="ECO:0007669"/>
    <property type="project" value="UniProtKB-KW"/>
</dbReference>
<evidence type="ECO:0000256" key="1">
    <source>
        <dbReference type="ARBA" id="ARBA00022723"/>
    </source>
</evidence>
<dbReference type="PANTHER" id="PTHR46124:SF2">
    <property type="entry name" value="D-AMINOACYL-TRNA DEACYLASE"/>
    <property type="match status" value="1"/>
</dbReference>
<sequence length="264" mass="29804">MYTDIHCHLNFKDYGSVEELVNNCLKDGVDKIVTVGFDAPSSEECKKIAEWYDSVYFTVGLHPTELSHCSFSDLHAIEQLCSHPKCIGIGEIGLDYHYPDTDKERQRHFFKAQLELADKLKMPVQIHSRDCAEDTLNFLKQNKSLLKCGFLLHCYSYSPEMVDDFLALGAYFSFGGTSTFRRSKKPRRAIAKIPVERLLTETDSPYLSPSSMFGQFPNTPLSIPEITRNMAEIKGVGEKELCYAVRDNALRLFPKLAGGGKSPD</sequence>
<feature type="binding site" evidence="3">
    <location>
        <position position="127"/>
    </location>
    <ligand>
        <name>a divalent metal cation</name>
        <dbReference type="ChEBI" id="CHEBI:60240"/>
        <label>2</label>
    </ligand>
</feature>
<dbReference type="PROSITE" id="PS01091">
    <property type="entry name" value="TATD_3"/>
    <property type="match status" value="1"/>
</dbReference>
<gene>
    <name evidence="4" type="ORF">IAB94_05540</name>
</gene>
<protein>
    <submittedName>
        <fullName evidence="4">TatD family hydrolase</fullName>
    </submittedName>
</protein>
<dbReference type="GO" id="GO:0016788">
    <property type="term" value="F:hydrolase activity, acting on ester bonds"/>
    <property type="evidence" value="ECO:0007669"/>
    <property type="project" value="InterPro"/>
</dbReference>
<dbReference type="InterPro" id="IPR018228">
    <property type="entry name" value="DNase_TatD-rel_CS"/>
</dbReference>
<evidence type="ECO:0000256" key="3">
    <source>
        <dbReference type="PIRSR" id="PIRSR005902-1"/>
    </source>
</evidence>
<dbReference type="FunFam" id="3.20.20.140:FF:000005">
    <property type="entry name" value="TatD family hydrolase"/>
    <property type="match status" value="1"/>
</dbReference>
<name>A0A9D1J999_9FIRM</name>
<dbReference type="InterPro" id="IPR015991">
    <property type="entry name" value="TatD/YcfH-like"/>
</dbReference>
<dbReference type="Gene3D" id="3.20.20.140">
    <property type="entry name" value="Metal-dependent hydrolases"/>
    <property type="match status" value="1"/>
</dbReference>
<dbReference type="GO" id="GO:0005829">
    <property type="term" value="C:cytosol"/>
    <property type="evidence" value="ECO:0007669"/>
    <property type="project" value="TreeGrafter"/>
</dbReference>
<organism evidence="4 5">
    <name type="scientific">Candidatus Coproplasma avicola</name>
    <dbReference type="NCBI Taxonomy" id="2840744"/>
    <lineage>
        <taxon>Bacteria</taxon>
        <taxon>Bacillati</taxon>
        <taxon>Bacillota</taxon>
        <taxon>Clostridia</taxon>
        <taxon>Eubacteriales</taxon>
        <taxon>Candidatus Coproplasma</taxon>
    </lineage>
</organism>
<dbReference type="EMBL" id="DVHK01000112">
    <property type="protein sequence ID" value="HIR67489.1"/>
    <property type="molecule type" value="Genomic_DNA"/>
</dbReference>
<proteinExistence type="predicted"/>
<feature type="binding site" evidence="3">
    <location>
        <position position="91"/>
    </location>
    <ligand>
        <name>a divalent metal cation</name>
        <dbReference type="ChEBI" id="CHEBI:60240"/>
        <label>1</label>
    </ligand>
</feature>
<reference evidence="4" key="1">
    <citation type="submission" date="2020-10" db="EMBL/GenBank/DDBJ databases">
        <authorList>
            <person name="Gilroy R."/>
        </authorList>
    </citation>
    <scope>NUCLEOTIDE SEQUENCE</scope>
    <source>
        <strain evidence="4">ChiW16-3235</strain>
    </source>
</reference>
<keyword evidence="2 4" id="KW-0378">Hydrolase</keyword>
<evidence type="ECO:0000313" key="4">
    <source>
        <dbReference type="EMBL" id="HIR67489.1"/>
    </source>
</evidence>
<dbReference type="AlphaFoldDB" id="A0A9D1J999"/>
<reference evidence="4" key="2">
    <citation type="journal article" date="2021" name="PeerJ">
        <title>Extensive microbial diversity within the chicken gut microbiome revealed by metagenomics and culture.</title>
        <authorList>
            <person name="Gilroy R."/>
            <person name="Ravi A."/>
            <person name="Getino M."/>
            <person name="Pursley I."/>
            <person name="Horton D.L."/>
            <person name="Alikhan N.F."/>
            <person name="Baker D."/>
            <person name="Gharbi K."/>
            <person name="Hall N."/>
            <person name="Watson M."/>
            <person name="Adriaenssens E.M."/>
            <person name="Foster-Nyarko E."/>
            <person name="Jarju S."/>
            <person name="Secka A."/>
            <person name="Antonio M."/>
            <person name="Oren A."/>
            <person name="Chaudhuri R.R."/>
            <person name="La Ragione R."/>
            <person name="Hildebrand F."/>
            <person name="Pallen M.J."/>
        </authorList>
    </citation>
    <scope>NUCLEOTIDE SEQUENCE</scope>
    <source>
        <strain evidence="4">ChiW16-3235</strain>
    </source>
</reference>
<evidence type="ECO:0000256" key="2">
    <source>
        <dbReference type="ARBA" id="ARBA00022801"/>
    </source>
</evidence>
<dbReference type="PIRSF" id="PIRSF005902">
    <property type="entry name" value="DNase_TatD"/>
    <property type="match status" value="1"/>
</dbReference>
<dbReference type="CDD" id="cd01310">
    <property type="entry name" value="TatD_DNAse"/>
    <property type="match status" value="1"/>
</dbReference>
<evidence type="ECO:0000313" key="5">
    <source>
        <dbReference type="Proteomes" id="UP000823913"/>
    </source>
</evidence>
<dbReference type="Pfam" id="PF01026">
    <property type="entry name" value="TatD_DNase"/>
    <property type="match status" value="1"/>
</dbReference>